<dbReference type="EMBL" id="CP088100">
    <property type="protein sequence ID" value="UFW88351.1"/>
    <property type="molecule type" value="Genomic_DNA"/>
</dbReference>
<accession>A0ABY3QTF7</accession>
<gene>
    <name evidence="1" type="ORF">BjapCC829_07230</name>
</gene>
<evidence type="ECO:0000313" key="1">
    <source>
        <dbReference type="EMBL" id="UFW88351.1"/>
    </source>
</evidence>
<organism evidence="1 2">
    <name type="scientific">Bradyrhizobium barranii</name>
    <dbReference type="NCBI Taxonomy" id="2992140"/>
    <lineage>
        <taxon>Bacteria</taxon>
        <taxon>Pseudomonadati</taxon>
        <taxon>Pseudomonadota</taxon>
        <taxon>Alphaproteobacteria</taxon>
        <taxon>Hyphomicrobiales</taxon>
        <taxon>Nitrobacteraceae</taxon>
        <taxon>Bradyrhizobium</taxon>
    </lineage>
</organism>
<evidence type="ECO:0000313" key="2">
    <source>
        <dbReference type="Proteomes" id="UP001430990"/>
    </source>
</evidence>
<reference evidence="1" key="1">
    <citation type="submission" date="2021-11" db="EMBL/GenBank/DDBJ databases">
        <title>Australian commercial rhizobial inoculants.</title>
        <authorList>
            <person name="Kohlmeier M.G."/>
            <person name="O'Hara G.W."/>
            <person name="Colombi E."/>
            <person name="Ramsay J.P."/>
            <person name="Terpolilli J."/>
        </authorList>
    </citation>
    <scope>NUCLEOTIDE SEQUENCE</scope>
    <source>
        <strain evidence="1">CC829</strain>
    </source>
</reference>
<sequence length="86" mass="9408">MLIGDLLAPFTTNIPTSILFASCPNASRLQFLGSDLDLDAKKTNCVDAIGSGVVIILQYKHFATRHNLVISISVFAAYVLRIMIRI</sequence>
<dbReference type="Proteomes" id="UP001430990">
    <property type="component" value="Chromosome"/>
</dbReference>
<proteinExistence type="predicted"/>
<protein>
    <submittedName>
        <fullName evidence="1">Uncharacterized protein</fullName>
    </submittedName>
</protein>
<name>A0ABY3QTF7_9BRAD</name>
<dbReference type="RefSeq" id="WP_231144131.1">
    <property type="nucleotide sequence ID" value="NZ_CP088100.1"/>
</dbReference>
<keyword evidence="2" id="KW-1185">Reference proteome</keyword>